<dbReference type="PROSITE" id="PS51257">
    <property type="entry name" value="PROKAR_LIPOPROTEIN"/>
    <property type="match status" value="1"/>
</dbReference>
<evidence type="ECO:0000313" key="3">
    <source>
        <dbReference type="EMBL" id="RLU54731.1"/>
    </source>
</evidence>
<evidence type="ECO:0000256" key="1">
    <source>
        <dbReference type="SAM" id="MobiDB-lite"/>
    </source>
</evidence>
<feature type="region of interest" description="Disordered" evidence="1">
    <location>
        <begin position="707"/>
        <end position="841"/>
    </location>
</feature>
<dbReference type="InterPro" id="IPR037228">
    <property type="entry name" value="PhtA_dom_sf"/>
</dbReference>
<dbReference type="SUPFAM" id="SSF142887">
    <property type="entry name" value="PhtA domain-like"/>
    <property type="match status" value="3"/>
</dbReference>
<evidence type="ECO:0000256" key="2">
    <source>
        <dbReference type="SAM" id="SignalP"/>
    </source>
</evidence>
<reference evidence="3 4" key="1">
    <citation type="submission" date="2018-06" db="EMBL/GenBank/DDBJ databases">
        <title>Mutators as drivers of adaptation in pathogenic bacteria and a risk factor for host jumps and vaccine escape.</title>
        <authorList>
            <person name="Barnes A.C."/>
            <person name="Silayeva O."/>
        </authorList>
    </citation>
    <scope>NUCLEOTIDE SEQUENCE [LARGE SCALE GENOMIC DNA]</scope>
    <source>
        <strain evidence="3 4">QMA0445</strain>
    </source>
</reference>
<keyword evidence="2" id="KW-0732">Signal</keyword>
<proteinExistence type="predicted"/>
<feature type="compositionally biased region" description="Basic and acidic residues" evidence="1">
    <location>
        <begin position="60"/>
        <end position="71"/>
    </location>
</feature>
<dbReference type="NCBIfam" id="TIGR01363">
    <property type="entry name" value="strep_his_triad"/>
    <property type="match status" value="1"/>
</dbReference>
<name>A0A3M2NGT1_STRIN</name>
<feature type="compositionally biased region" description="Basic and acidic residues" evidence="1">
    <location>
        <begin position="815"/>
        <end position="841"/>
    </location>
</feature>
<feature type="compositionally biased region" description="Basic and acidic residues" evidence="1">
    <location>
        <begin position="710"/>
        <end position="726"/>
    </location>
</feature>
<feature type="chain" id="PRO_5038808988" evidence="2">
    <location>
        <begin position="24"/>
        <end position="841"/>
    </location>
</feature>
<dbReference type="InterPro" id="IPR006270">
    <property type="entry name" value="Strep_his_triad_rpt"/>
</dbReference>
<dbReference type="Proteomes" id="UP000269148">
    <property type="component" value="Unassembled WGS sequence"/>
</dbReference>
<dbReference type="GeneID" id="35765618"/>
<feature type="region of interest" description="Disordered" evidence="1">
    <location>
        <begin position="30"/>
        <end position="75"/>
    </location>
</feature>
<evidence type="ECO:0000313" key="4">
    <source>
        <dbReference type="Proteomes" id="UP000269148"/>
    </source>
</evidence>
<organism evidence="3 4">
    <name type="scientific">Streptococcus iniae</name>
    <name type="common">Streptococcus shiloi</name>
    <dbReference type="NCBI Taxonomy" id="1346"/>
    <lineage>
        <taxon>Bacteria</taxon>
        <taxon>Bacillati</taxon>
        <taxon>Bacillota</taxon>
        <taxon>Bacilli</taxon>
        <taxon>Lactobacillales</taxon>
        <taxon>Streptococcaceae</taxon>
        <taxon>Streptococcus</taxon>
    </lineage>
</organism>
<dbReference type="KEGG" id="siz:SI82_09415"/>
<feature type="compositionally biased region" description="Basic residues" evidence="1">
    <location>
        <begin position="36"/>
        <end position="59"/>
    </location>
</feature>
<dbReference type="InterPro" id="IPR023832">
    <property type="entry name" value="His_triad_protein"/>
</dbReference>
<comment type="caution">
    <text evidence="3">The sequence shown here is derived from an EMBL/GenBank/DDBJ whole genome shotgun (WGS) entry which is preliminary data.</text>
</comment>
<dbReference type="Gene3D" id="3.10.50.90">
    <property type="match status" value="3"/>
</dbReference>
<feature type="signal peptide" evidence="2">
    <location>
        <begin position="1"/>
        <end position="23"/>
    </location>
</feature>
<dbReference type="RefSeq" id="WP_003100260.1">
    <property type="nucleotide sequence ID" value="NZ_CP010783.1"/>
</dbReference>
<accession>A0A3M2NGT1</accession>
<dbReference type="Pfam" id="PF04270">
    <property type="entry name" value="Strep_his_triad"/>
    <property type="match status" value="5"/>
</dbReference>
<feature type="compositionally biased region" description="Basic and acidic residues" evidence="1">
    <location>
        <begin position="742"/>
        <end position="758"/>
    </location>
</feature>
<dbReference type="STRING" id="1346.BMF34_09440"/>
<protein>
    <submittedName>
        <fullName evidence="3">Pneumococcal-type histidine triad protein</fullName>
    </submittedName>
</protein>
<gene>
    <name evidence="3" type="ORF">DIY07_09690</name>
</gene>
<feature type="compositionally biased region" description="Polar residues" evidence="1">
    <location>
        <begin position="759"/>
        <end position="774"/>
    </location>
</feature>
<dbReference type="OrthoDB" id="2237343at2"/>
<dbReference type="EMBL" id="QLQD01000083">
    <property type="protein sequence ID" value="RLU54731.1"/>
    <property type="molecule type" value="Genomic_DNA"/>
</dbReference>
<sequence>MIKKQNRLLCLTGILLSCSLALSACQSQPAKEGVQGHKKHQKLSKSKKAKAVKSSKKSRNKEISGIDKPTDDGFMLTSESQIEGKTESGIIVKHGDHKHFFFYSDLKGTKWEYLIPKTYKEGPVSQASASSQARSAAGHADDGYVFNPNDIVAEDANGYTVRHGDHYHYILKSSLGTNLVHHISTTRPFLPAQPPVISHQAGVSGLDFRTSDGFLFDGTNISGSTDTGILVKHGNHLHPISFEALSKSKWSYLVDRYKSKGETKTLTEEEEADYQLKRAYLAKGLGIDSSRIKKVIHQGQVGLEYPHEEHTHLIFLKDLDPSKPFVSPEDHILRKEDGESFEQRKERLIKEYMARFQVKREDITVDGNYMSVRHGDHAHVYKIDPDLPDDPERDVKTESTTLDQETQTVYGPFYTEGSMDNLTRNGVYDKYKVEGIQNIKNFILLTFSTNSHYGDLKINGQKTKRIYYLVRKDMNWEDVNIKLPEAVKEEGRVFKGWNATMPTKGKMEREHQAFYVDFDKFRKKPEKNVYGPGDNFDDFDLSTYVPVRYTTFTNGRLKLNGHVQGGFYYLVNPELTWKEARQQGLVDPEPVPHPNFEFIEYRRSGSYEKDENAKVGVTVNLAAFGTTAPYIGPYVAADSNNPTDKDDPSRHRNFYYHNPENYAAVGFKAEEGGQLVTRTGRSKTLVYLVRKNYSLAQAGILPPWAQADPGYKRDETKDNLSKEELNKPVTSDTVYTMHFNKANHETTPERKESSEEVRTQQPKTNQAVGRTSSWLDEFVNPVSGEDALVSDGLDDLDESKEMKETLEVSRTGSDQNDKEKETDLSDTDSAKSLEETKEINH</sequence>
<dbReference type="AlphaFoldDB" id="A0A3M2NGT1"/>